<evidence type="ECO:0000256" key="1">
    <source>
        <dbReference type="SAM" id="Phobius"/>
    </source>
</evidence>
<dbReference type="EMBL" id="UHFG01000004">
    <property type="protein sequence ID" value="SUN50817.1"/>
    <property type="molecule type" value="Genomic_DNA"/>
</dbReference>
<keyword evidence="1" id="KW-1133">Transmembrane helix</keyword>
<feature type="transmembrane region" description="Helical" evidence="1">
    <location>
        <begin position="12"/>
        <end position="31"/>
    </location>
</feature>
<gene>
    <name evidence="2" type="ORF">NCTC4670_01677</name>
</gene>
<protein>
    <submittedName>
        <fullName evidence="2">Phage protein</fullName>
    </submittedName>
</protein>
<proteinExistence type="predicted"/>
<organism evidence="2 3">
    <name type="scientific">Streptococcus dysgalactiae subsp. dysgalactiae</name>
    <dbReference type="NCBI Taxonomy" id="99822"/>
    <lineage>
        <taxon>Bacteria</taxon>
        <taxon>Bacillati</taxon>
        <taxon>Bacillota</taxon>
        <taxon>Bacilli</taxon>
        <taxon>Lactobacillales</taxon>
        <taxon>Streptococcaceae</taxon>
        <taxon>Streptococcus</taxon>
    </lineage>
</organism>
<evidence type="ECO:0000313" key="2">
    <source>
        <dbReference type="EMBL" id="SUN50817.1"/>
    </source>
</evidence>
<keyword evidence="1" id="KW-0812">Transmembrane</keyword>
<dbReference type="RefSeq" id="WP_115246474.1">
    <property type="nucleotide sequence ID" value="NZ_UHFG01000004.1"/>
</dbReference>
<keyword evidence="1" id="KW-0472">Membrane</keyword>
<name>A0A380JXB5_STRDY</name>
<dbReference type="Proteomes" id="UP000254797">
    <property type="component" value="Unassembled WGS sequence"/>
</dbReference>
<accession>A0A380JXB5</accession>
<sequence>MDLLKNTNFLIPLISAIVSVSSIFISNWLGYRSQIRKLKFDEEKEIYLTLYVPLIKWMNSQSFNNKSYYWLVAFPRYTTNTQDFLTGLLLKNFEKLPVSVAMRYSEYTLNSATSLHFYRNTEYDYDYEKFAKKASELFDLIIEQLLTEGTILSQKLSLPNLSKSTLENFLADKKNYIGPRFLSLETHNKPLRPERPLPF</sequence>
<reference evidence="2 3" key="1">
    <citation type="submission" date="2018-06" db="EMBL/GenBank/DDBJ databases">
        <authorList>
            <consortium name="Pathogen Informatics"/>
            <person name="Doyle S."/>
        </authorList>
    </citation>
    <scope>NUCLEOTIDE SEQUENCE [LARGE SCALE GENOMIC DNA]</scope>
    <source>
        <strain evidence="2 3">NCTC4670</strain>
    </source>
</reference>
<dbReference type="AlphaFoldDB" id="A0A380JXB5"/>
<evidence type="ECO:0000313" key="3">
    <source>
        <dbReference type="Proteomes" id="UP000254797"/>
    </source>
</evidence>